<evidence type="ECO:0008006" key="5">
    <source>
        <dbReference type="Google" id="ProtNLM"/>
    </source>
</evidence>
<dbReference type="RefSeq" id="WP_109654966.1">
    <property type="nucleotide sequence ID" value="NZ_JACWLN010000019.1"/>
</dbReference>
<name>A0A316DK05_9FLAO</name>
<dbReference type="EMBL" id="JACWLN010000019">
    <property type="protein sequence ID" value="MBD1263183.1"/>
    <property type="molecule type" value="Genomic_DNA"/>
</dbReference>
<dbReference type="Proteomes" id="UP000651837">
    <property type="component" value="Unassembled WGS sequence"/>
</dbReference>
<protein>
    <recommendedName>
        <fullName evidence="5">Lipoprotein</fullName>
    </recommendedName>
</protein>
<accession>A0A316DK05</accession>
<evidence type="ECO:0000313" key="2">
    <source>
        <dbReference type="EMBL" id="PWK18451.1"/>
    </source>
</evidence>
<organism evidence="2 3">
    <name type="scientific">Maribacter polysiphoniae</name>
    <dbReference type="NCBI Taxonomy" id="429344"/>
    <lineage>
        <taxon>Bacteria</taxon>
        <taxon>Pseudomonadati</taxon>
        <taxon>Bacteroidota</taxon>
        <taxon>Flavobacteriia</taxon>
        <taxon>Flavobacteriales</taxon>
        <taxon>Flavobacteriaceae</taxon>
        <taxon>Maribacter</taxon>
    </lineage>
</organism>
<reference evidence="1 4" key="2">
    <citation type="submission" date="2020-07" db="EMBL/GenBank/DDBJ databases">
        <title>The draft genome sequence of Maribacter polysiphoniae KCTC 22021.</title>
        <authorList>
            <person name="Mu L."/>
        </authorList>
    </citation>
    <scope>NUCLEOTIDE SEQUENCE [LARGE SCALE GENOMIC DNA]</scope>
    <source>
        <strain evidence="1 4">KCTC 22021</strain>
    </source>
</reference>
<evidence type="ECO:0000313" key="4">
    <source>
        <dbReference type="Proteomes" id="UP000651837"/>
    </source>
</evidence>
<proteinExistence type="predicted"/>
<dbReference type="AlphaFoldDB" id="A0A316DK05"/>
<keyword evidence="4" id="KW-1185">Reference proteome</keyword>
<dbReference type="EMBL" id="QGGQ01000017">
    <property type="protein sequence ID" value="PWK18451.1"/>
    <property type="molecule type" value="Genomic_DNA"/>
</dbReference>
<comment type="caution">
    <text evidence="2">The sequence shown here is derived from an EMBL/GenBank/DDBJ whole genome shotgun (WGS) entry which is preliminary data.</text>
</comment>
<gene>
    <name evidence="1" type="ORF">HZY62_21530</name>
    <name evidence="2" type="ORF">LX92_04325</name>
</gene>
<dbReference type="OrthoDB" id="1090227at2"/>
<dbReference type="Proteomes" id="UP000245667">
    <property type="component" value="Unassembled WGS sequence"/>
</dbReference>
<evidence type="ECO:0000313" key="3">
    <source>
        <dbReference type="Proteomes" id="UP000245667"/>
    </source>
</evidence>
<reference evidence="2 3" key="1">
    <citation type="submission" date="2018-05" db="EMBL/GenBank/DDBJ databases">
        <title>Genomic Encyclopedia of Archaeal and Bacterial Type Strains, Phase II (KMG-II): from individual species to whole genera.</title>
        <authorList>
            <person name="Goeker M."/>
        </authorList>
    </citation>
    <scope>NUCLEOTIDE SEQUENCE [LARGE SCALE GENOMIC DNA]</scope>
    <source>
        <strain evidence="2 3">DSM 23514</strain>
    </source>
</reference>
<evidence type="ECO:0000313" key="1">
    <source>
        <dbReference type="EMBL" id="MBD1263183.1"/>
    </source>
</evidence>
<sequence>MKQFKYLLPLFFITIFACDKTENKEEESNTPSGTYLTINGDTREIVSTGDSELRITKEIVQSPQWYDFDEEFKVIQLEIYDPNNALIANFGDYNYRDYLMIRFAVRNDFSGGSYKTTNDTKNLPAQNESIAVFLGLTQFIKISQIGQTFEIKNDGNKWILEFKDLKYDGDDNTATISGRIILNK</sequence>
<dbReference type="PROSITE" id="PS51257">
    <property type="entry name" value="PROKAR_LIPOPROTEIN"/>
    <property type="match status" value="1"/>
</dbReference>